<protein>
    <submittedName>
        <fullName evidence="7">Oxidoreductase</fullName>
    </submittedName>
</protein>
<dbReference type="InterPro" id="IPR055170">
    <property type="entry name" value="GFO_IDH_MocA-like_dom"/>
</dbReference>
<dbReference type="GO" id="GO:0046872">
    <property type="term" value="F:metal ion binding"/>
    <property type="evidence" value="ECO:0007669"/>
    <property type="project" value="UniProtKB-KW"/>
</dbReference>
<dbReference type="SUPFAM" id="SSF51735">
    <property type="entry name" value="NAD(P)-binding Rossmann-fold domains"/>
    <property type="match status" value="2"/>
</dbReference>
<dbReference type="SUPFAM" id="SSF50129">
    <property type="entry name" value="GroES-like"/>
    <property type="match status" value="1"/>
</dbReference>
<dbReference type="SUPFAM" id="SSF55347">
    <property type="entry name" value="Glyceraldehyde-3-phosphate dehydrogenase-like, C-terminal domain"/>
    <property type="match status" value="1"/>
</dbReference>
<evidence type="ECO:0000259" key="6">
    <source>
        <dbReference type="SMART" id="SM00829"/>
    </source>
</evidence>
<dbReference type="InterPro" id="IPR036291">
    <property type="entry name" value="NAD(P)-bd_dom_sf"/>
</dbReference>
<dbReference type="SMART" id="SM00829">
    <property type="entry name" value="PKS_ER"/>
    <property type="match status" value="1"/>
</dbReference>
<keyword evidence="3" id="KW-0479">Metal-binding</keyword>
<dbReference type="EMBL" id="QWGR01000002">
    <property type="protein sequence ID" value="RIJ49714.1"/>
    <property type="molecule type" value="Genomic_DNA"/>
</dbReference>
<comment type="cofactor">
    <cofactor evidence="1">
        <name>Zn(2+)</name>
        <dbReference type="ChEBI" id="CHEBI:29105"/>
    </cofactor>
</comment>
<evidence type="ECO:0000256" key="4">
    <source>
        <dbReference type="ARBA" id="ARBA00022833"/>
    </source>
</evidence>
<organism evidence="7 8">
    <name type="scientific">Maribellus luteus</name>
    <dbReference type="NCBI Taxonomy" id="2305463"/>
    <lineage>
        <taxon>Bacteria</taxon>
        <taxon>Pseudomonadati</taxon>
        <taxon>Bacteroidota</taxon>
        <taxon>Bacteroidia</taxon>
        <taxon>Marinilabiliales</taxon>
        <taxon>Prolixibacteraceae</taxon>
        <taxon>Maribellus</taxon>
    </lineage>
</organism>
<evidence type="ECO:0000313" key="8">
    <source>
        <dbReference type="Proteomes" id="UP000265926"/>
    </source>
</evidence>
<evidence type="ECO:0000256" key="3">
    <source>
        <dbReference type="ARBA" id="ARBA00022723"/>
    </source>
</evidence>
<dbReference type="PANTHER" id="PTHR43350:SF19">
    <property type="entry name" value="D-GULOSIDE 3-DEHYDROGENASE"/>
    <property type="match status" value="1"/>
</dbReference>
<evidence type="ECO:0000313" key="7">
    <source>
        <dbReference type="EMBL" id="RIJ49714.1"/>
    </source>
</evidence>
<dbReference type="Pfam" id="PF01408">
    <property type="entry name" value="GFO_IDH_MocA"/>
    <property type="match status" value="1"/>
</dbReference>
<evidence type="ECO:0000256" key="1">
    <source>
        <dbReference type="ARBA" id="ARBA00001947"/>
    </source>
</evidence>
<keyword evidence="5" id="KW-0560">Oxidoreductase</keyword>
<keyword evidence="8" id="KW-1185">Reference proteome</keyword>
<dbReference type="GO" id="GO:0016491">
    <property type="term" value="F:oxidoreductase activity"/>
    <property type="evidence" value="ECO:0007669"/>
    <property type="project" value="UniProtKB-KW"/>
</dbReference>
<dbReference type="AlphaFoldDB" id="A0A399T484"/>
<dbReference type="CDD" id="cd08255">
    <property type="entry name" value="2-desacetyl-2-hydroxyethyl_bacteriochlorophyllide_like"/>
    <property type="match status" value="1"/>
</dbReference>
<dbReference type="Gene3D" id="3.40.50.720">
    <property type="entry name" value="NAD(P)-binding Rossmann-like Domain"/>
    <property type="match status" value="2"/>
</dbReference>
<dbReference type="InterPro" id="IPR020843">
    <property type="entry name" value="ER"/>
</dbReference>
<proteinExistence type="inferred from homology"/>
<sequence>MQQAIVKKGKVINETIPAPLTRNGGILIKVVNSCISAGTEMSNIDVTKKSLIQLALDQPELVKQGLGMIQQYGIKKTMQRIKGQKEGGKPIGYSASGVVIGLGQGVSGFKIGDKVAAAGAGIANHAEFIDVPQNLVMKMPDGLDFKEASTVTLGGIAMQGVRRADLRFGETAVVVGAGILGLLSVQMLKVSGVRVIAVDIDNKRLSIAKELGAELTINPAQEDQVKLITNHTDGYGADAVLFTAATASSGPLSDAFKSCKRKGRVVLVGVSGMEIKRGDMYAKELDFLISTSYGPGRYDNNYEEKGLDYPFSYVRWTENRNMTEYLRLLGSGEITLDRIIEKTFPIENVEEAYNTYHDKENKPLMVILEYGEPSDELAALLHHPRKVIVNNKKVDHDKINVALIGAGSFATGMHLPNLNDLSDKYNLYAVVNRTGHKAKALGTQFGANVVTSNVEDIINDKNVDLALICTRHDSHAELALKFLEAGKHVFVEKPLSTTQQGLDKIKEFYANETKDKPVLMPGFNRRFSKYANEIKKHTDKRINPLFIQYRMNAGYIPLDHWVHEDGGRIVGEACHIIDLMTYFTGSEVESISYEKLNPKTGYFSSSDNVAIVLKYKDGSVCNIHYFANGSKQLPKEQMEVHFDEKSILMTDYKKLEGFGIKVENITSTASQKGQKEELIALYKSLKEGGAWPIEFWDMIQTTEISFAVV</sequence>
<dbReference type="PANTHER" id="PTHR43350">
    <property type="entry name" value="NAD-DEPENDENT ALCOHOL DEHYDROGENASE"/>
    <property type="match status" value="1"/>
</dbReference>
<dbReference type="InterPro" id="IPR011032">
    <property type="entry name" value="GroES-like_sf"/>
</dbReference>
<dbReference type="Gene3D" id="3.90.180.10">
    <property type="entry name" value="Medium-chain alcohol dehydrogenases, catalytic domain"/>
    <property type="match status" value="2"/>
</dbReference>
<keyword evidence="4" id="KW-0862">Zinc</keyword>
<dbReference type="InterPro" id="IPR000683">
    <property type="entry name" value="Gfo/Idh/MocA-like_OxRdtase_N"/>
</dbReference>
<name>A0A399T484_9BACT</name>
<evidence type="ECO:0000256" key="5">
    <source>
        <dbReference type="ARBA" id="ARBA00023002"/>
    </source>
</evidence>
<dbReference type="RefSeq" id="WP_119436402.1">
    <property type="nucleotide sequence ID" value="NZ_QWGR01000002.1"/>
</dbReference>
<comment type="caution">
    <text evidence="7">The sequence shown here is derived from an EMBL/GenBank/DDBJ whole genome shotgun (WGS) entry which is preliminary data.</text>
</comment>
<accession>A0A399T484</accession>
<dbReference type="Proteomes" id="UP000265926">
    <property type="component" value="Unassembled WGS sequence"/>
</dbReference>
<dbReference type="Gene3D" id="3.30.360.10">
    <property type="entry name" value="Dihydrodipicolinate Reductase, domain 2"/>
    <property type="match status" value="1"/>
</dbReference>
<dbReference type="Pfam" id="PF22725">
    <property type="entry name" value="GFO_IDH_MocA_C3"/>
    <property type="match status" value="1"/>
</dbReference>
<gene>
    <name evidence="7" type="ORF">D1614_02945</name>
</gene>
<dbReference type="Pfam" id="PF00107">
    <property type="entry name" value="ADH_zinc_N"/>
    <property type="match status" value="1"/>
</dbReference>
<dbReference type="OrthoDB" id="9781031at2"/>
<comment type="similarity">
    <text evidence="2">Belongs to the zinc-containing alcohol dehydrogenase family.</text>
</comment>
<reference evidence="7 8" key="1">
    <citation type="submission" date="2018-08" db="EMBL/GenBank/DDBJ databases">
        <title>Pallidiluteibacterium maritimus gen. nov., sp. nov., isolated from coastal sediment.</title>
        <authorList>
            <person name="Zhou L.Y."/>
        </authorList>
    </citation>
    <scope>NUCLEOTIDE SEQUENCE [LARGE SCALE GENOMIC DNA]</scope>
    <source>
        <strain evidence="7 8">XSD2</strain>
    </source>
</reference>
<feature type="domain" description="Enoyl reductase (ER)" evidence="6">
    <location>
        <begin position="39"/>
        <end position="367"/>
    </location>
</feature>
<dbReference type="GO" id="GO:0000166">
    <property type="term" value="F:nucleotide binding"/>
    <property type="evidence" value="ECO:0007669"/>
    <property type="project" value="InterPro"/>
</dbReference>
<evidence type="ECO:0000256" key="2">
    <source>
        <dbReference type="ARBA" id="ARBA00008072"/>
    </source>
</evidence>
<dbReference type="InterPro" id="IPR013149">
    <property type="entry name" value="ADH-like_C"/>
</dbReference>